<sequence length="311" mass="32843">MTAVTARRSASPAQPATDPVVPQTGPARASRIMASVVADTTLLTTLLYFFGLVATQVFFAHFRVHYTLLGQTPDEVLARGADGLFLPLAGIAIAVLSGTFLARYARTRLPARQWAALPRVCAPIAAVLGIALLAVTVPITVHPEPFRAYPGLPGLGFAVGIVLPAFAWRRSSVTAGRGRRGARFGVAESVAAFLLVSIGLLWSVGDYSSAVGTRRGFEVEARVPDMPAVVVYSGEGLNLTGEGVRQVACGQPDGAYKYRYDGLKLLLRSGGQYVFLPATWRSSAGTAFVVPRTDSLRLEFGPPGSTPAPTC</sequence>
<feature type="transmembrane region" description="Helical" evidence="2">
    <location>
        <begin position="41"/>
        <end position="64"/>
    </location>
</feature>
<reference evidence="3 4" key="1">
    <citation type="submission" date="2019-06" db="EMBL/GenBank/DDBJ databases">
        <title>Sequencing the genomes of 1000 actinobacteria strains.</title>
        <authorList>
            <person name="Klenk H.-P."/>
        </authorList>
    </citation>
    <scope>NUCLEOTIDE SEQUENCE [LARGE SCALE GENOMIC DNA]</scope>
    <source>
        <strain evidence="3 4">DSM 45456</strain>
    </source>
</reference>
<evidence type="ECO:0000313" key="3">
    <source>
        <dbReference type="EMBL" id="TQM78279.1"/>
    </source>
</evidence>
<keyword evidence="2" id="KW-1133">Transmembrane helix</keyword>
<proteinExistence type="predicted"/>
<keyword evidence="4" id="KW-1185">Reference proteome</keyword>
<protein>
    <submittedName>
        <fullName evidence="3">Uncharacterized protein</fullName>
    </submittedName>
</protein>
<dbReference type="RefSeq" id="WP_246107590.1">
    <property type="nucleotide sequence ID" value="NZ_VFPP01000001.1"/>
</dbReference>
<evidence type="ECO:0000256" key="1">
    <source>
        <dbReference type="SAM" id="MobiDB-lite"/>
    </source>
</evidence>
<gene>
    <name evidence="3" type="ORF">FHX81_0541</name>
</gene>
<accession>A0A543J618</accession>
<dbReference type="AlphaFoldDB" id="A0A543J618"/>
<name>A0A543J618_9PSEU</name>
<dbReference type="Proteomes" id="UP000316628">
    <property type="component" value="Unassembled WGS sequence"/>
</dbReference>
<feature type="transmembrane region" description="Helical" evidence="2">
    <location>
        <begin position="151"/>
        <end position="169"/>
    </location>
</feature>
<organism evidence="3 4">
    <name type="scientific">Saccharothrix saharensis</name>
    <dbReference type="NCBI Taxonomy" id="571190"/>
    <lineage>
        <taxon>Bacteria</taxon>
        <taxon>Bacillati</taxon>
        <taxon>Actinomycetota</taxon>
        <taxon>Actinomycetes</taxon>
        <taxon>Pseudonocardiales</taxon>
        <taxon>Pseudonocardiaceae</taxon>
        <taxon>Saccharothrix</taxon>
    </lineage>
</organism>
<keyword evidence="2" id="KW-0472">Membrane</keyword>
<evidence type="ECO:0000313" key="4">
    <source>
        <dbReference type="Proteomes" id="UP000316628"/>
    </source>
</evidence>
<feature type="transmembrane region" description="Helical" evidence="2">
    <location>
        <begin position="116"/>
        <end position="139"/>
    </location>
</feature>
<feature type="transmembrane region" description="Helical" evidence="2">
    <location>
        <begin position="181"/>
        <end position="204"/>
    </location>
</feature>
<feature type="region of interest" description="Disordered" evidence="1">
    <location>
        <begin position="1"/>
        <end position="24"/>
    </location>
</feature>
<dbReference type="EMBL" id="VFPP01000001">
    <property type="protein sequence ID" value="TQM78279.1"/>
    <property type="molecule type" value="Genomic_DNA"/>
</dbReference>
<keyword evidence="2" id="KW-0812">Transmembrane</keyword>
<feature type="transmembrane region" description="Helical" evidence="2">
    <location>
        <begin position="84"/>
        <end position="104"/>
    </location>
</feature>
<comment type="caution">
    <text evidence="3">The sequence shown here is derived from an EMBL/GenBank/DDBJ whole genome shotgun (WGS) entry which is preliminary data.</text>
</comment>
<evidence type="ECO:0000256" key="2">
    <source>
        <dbReference type="SAM" id="Phobius"/>
    </source>
</evidence>